<evidence type="ECO:0000256" key="5">
    <source>
        <dbReference type="SAM" id="SignalP"/>
    </source>
</evidence>
<dbReference type="GO" id="GO:0030288">
    <property type="term" value="C:outer membrane-bounded periplasmic space"/>
    <property type="evidence" value="ECO:0007669"/>
    <property type="project" value="InterPro"/>
</dbReference>
<dbReference type="NCBIfam" id="NF037995">
    <property type="entry name" value="TRAP_S1"/>
    <property type="match status" value="1"/>
</dbReference>
<keyword evidence="3 5" id="KW-0732">Signal</keyword>
<organism evidence="6 7">
    <name type="scientific">Caldanaerovirga acetigignens</name>
    <dbReference type="NCBI Taxonomy" id="447595"/>
    <lineage>
        <taxon>Bacteria</taxon>
        <taxon>Bacillati</taxon>
        <taxon>Bacillota</taxon>
        <taxon>Clostridia</taxon>
        <taxon>Thermosediminibacterales</taxon>
        <taxon>Thermosediminibacteraceae</taxon>
        <taxon>Caldanaerovirga</taxon>
    </lineage>
</organism>
<evidence type="ECO:0000313" key="6">
    <source>
        <dbReference type="EMBL" id="SHM80468.1"/>
    </source>
</evidence>
<dbReference type="InterPro" id="IPR018389">
    <property type="entry name" value="DctP_fam"/>
</dbReference>
<dbReference type="GO" id="GO:0055085">
    <property type="term" value="P:transmembrane transport"/>
    <property type="evidence" value="ECO:0007669"/>
    <property type="project" value="InterPro"/>
</dbReference>
<dbReference type="InterPro" id="IPR038404">
    <property type="entry name" value="TRAP_DctP_sf"/>
</dbReference>
<feature type="region of interest" description="Disordered" evidence="4">
    <location>
        <begin position="26"/>
        <end position="45"/>
    </location>
</feature>
<protein>
    <submittedName>
        <fullName evidence="6">Tripartite ATP-independent transporter solute receptor, DctP family</fullName>
    </submittedName>
</protein>
<reference evidence="7" key="1">
    <citation type="submission" date="2016-11" db="EMBL/GenBank/DDBJ databases">
        <authorList>
            <person name="Varghese N."/>
            <person name="Submissions S."/>
        </authorList>
    </citation>
    <scope>NUCLEOTIDE SEQUENCE [LARGE SCALE GENOMIC DNA]</scope>
    <source>
        <strain evidence="7">DSM 18802</strain>
    </source>
</reference>
<dbReference type="RefSeq" id="WP_073258053.1">
    <property type="nucleotide sequence ID" value="NZ_FRCR01000013.1"/>
</dbReference>
<dbReference type="Pfam" id="PF03480">
    <property type="entry name" value="DctP"/>
    <property type="match status" value="1"/>
</dbReference>
<dbReference type="PROSITE" id="PS51257">
    <property type="entry name" value="PROKAR_LIPOPROTEIN"/>
    <property type="match status" value="1"/>
</dbReference>
<name>A0A1M7LQK2_9FIRM</name>
<gene>
    <name evidence="6" type="ORF">SAMN05660826_02005</name>
</gene>
<keyword evidence="6" id="KW-0675">Receptor</keyword>
<feature type="chain" id="PRO_5038967360" evidence="5">
    <location>
        <begin position="25"/>
        <end position="347"/>
    </location>
</feature>
<evidence type="ECO:0000256" key="2">
    <source>
        <dbReference type="ARBA" id="ARBA00022448"/>
    </source>
</evidence>
<comment type="similarity">
    <text evidence="1">Belongs to the bacterial solute-binding protein 7 family.</text>
</comment>
<proteinExistence type="inferred from homology"/>
<dbReference type="STRING" id="447595.SAMN05660826_02005"/>
<keyword evidence="2" id="KW-0813">Transport</keyword>
<dbReference type="PANTHER" id="PTHR33376:SF7">
    <property type="entry name" value="C4-DICARBOXYLATE-BINDING PROTEIN DCTB"/>
    <property type="match status" value="1"/>
</dbReference>
<dbReference type="NCBIfam" id="TIGR00787">
    <property type="entry name" value="dctP"/>
    <property type="match status" value="1"/>
</dbReference>
<dbReference type="EMBL" id="FRCR01000013">
    <property type="protein sequence ID" value="SHM80468.1"/>
    <property type="molecule type" value="Genomic_DNA"/>
</dbReference>
<evidence type="ECO:0000256" key="3">
    <source>
        <dbReference type="ARBA" id="ARBA00022729"/>
    </source>
</evidence>
<dbReference type="PANTHER" id="PTHR33376">
    <property type="match status" value="1"/>
</dbReference>
<keyword evidence="7" id="KW-1185">Reference proteome</keyword>
<dbReference type="Gene3D" id="3.40.190.170">
    <property type="entry name" value="Bacterial extracellular solute-binding protein, family 7"/>
    <property type="match status" value="1"/>
</dbReference>
<dbReference type="AlphaFoldDB" id="A0A1M7LQK2"/>
<dbReference type="PIRSF" id="PIRSF006470">
    <property type="entry name" value="DctB"/>
    <property type="match status" value="1"/>
</dbReference>
<dbReference type="OrthoDB" id="9815946at2"/>
<evidence type="ECO:0000313" key="7">
    <source>
        <dbReference type="Proteomes" id="UP000184375"/>
    </source>
</evidence>
<dbReference type="InterPro" id="IPR004682">
    <property type="entry name" value="TRAP_DctP"/>
</dbReference>
<sequence length="347" mass="39429">MFIRRKIYFSVLLIILLLLTTACSGTKSTGQADNNSSSSGNSTTKEPMVLKLGHIGSLENEYNLMAERFKEEVEKRTNGRYIIQIYPARQLGGDREIIEAMQYGNVDAGVVTSSVMVNFVPEMGVLDMPYIFKDWEHIERFAKSEALQELLKEGEKAGLICLGVLPRGFRSITNSKHPIRVPEDLKDIKLRVIESPVFVNTFKLFGGTVVPMAAGEVYTALQQKTIDAQENTPAVNYYERFYEVQKYFSLTEHIAAWGVVTISKVTWDKIPPEDQKLFREAALAAQEVETKLQREREAEFMKKLQEKGMIINDDVDREAFAKVTRPVVEDWIAKNGDKYIKAIKELE</sequence>
<dbReference type="CDD" id="cd13603">
    <property type="entry name" value="PBP2_TRAP_Siap_TeaA_like"/>
    <property type="match status" value="1"/>
</dbReference>
<dbReference type="Proteomes" id="UP000184375">
    <property type="component" value="Unassembled WGS sequence"/>
</dbReference>
<evidence type="ECO:0000256" key="4">
    <source>
        <dbReference type="SAM" id="MobiDB-lite"/>
    </source>
</evidence>
<accession>A0A1M7LQK2</accession>
<feature type="signal peptide" evidence="5">
    <location>
        <begin position="1"/>
        <end position="24"/>
    </location>
</feature>
<evidence type="ECO:0000256" key="1">
    <source>
        <dbReference type="ARBA" id="ARBA00009023"/>
    </source>
</evidence>